<proteinExistence type="predicted"/>
<organism evidence="1">
    <name type="scientific">marine metagenome</name>
    <dbReference type="NCBI Taxonomy" id="408172"/>
    <lineage>
        <taxon>unclassified sequences</taxon>
        <taxon>metagenomes</taxon>
        <taxon>ecological metagenomes</taxon>
    </lineage>
</organism>
<sequence>MGWTVTEGAGIESVMDIVELDSGD</sequence>
<dbReference type="EMBL" id="UINC01059261">
    <property type="protein sequence ID" value="SVB82484.1"/>
    <property type="molecule type" value="Genomic_DNA"/>
</dbReference>
<gene>
    <name evidence="1" type="ORF">METZ01_LOCUS235338</name>
</gene>
<protein>
    <submittedName>
        <fullName evidence="1">Uncharacterized protein</fullName>
    </submittedName>
</protein>
<accession>A0A382H5B7</accession>
<evidence type="ECO:0000313" key="1">
    <source>
        <dbReference type="EMBL" id="SVB82484.1"/>
    </source>
</evidence>
<name>A0A382H5B7_9ZZZZ</name>
<dbReference type="AlphaFoldDB" id="A0A382H5B7"/>
<reference evidence="1" key="1">
    <citation type="submission" date="2018-05" db="EMBL/GenBank/DDBJ databases">
        <authorList>
            <person name="Lanie J.A."/>
            <person name="Ng W.-L."/>
            <person name="Kazmierczak K.M."/>
            <person name="Andrzejewski T.M."/>
            <person name="Davidsen T.M."/>
            <person name="Wayne K.J."/>
            <person name="Tettelin H."/>
            <person name="Glass J.I."/>
            <person name="Rusch D."/>
            <person name="Podicherti R."/>
            <person name="Tsui H.-C.T."/>
            <person name="Winkler M.E."/>
        </authorList>
    </citation>
    <scope>NUCLEOTIDE SEQUENCE</scope>
</reference>
<feature type="non-terminal residue" evidence="1">
    <location>
        <position position="24"/>
    </location>
</feature>